<dbReference type="PRINTS" id="PR00421">
    <property type="entry name" value="THIOREDOXIN"/>
</dbReference>
<dbReference type="CDD" id="cd02947">
    <property type="entry name" value="TRX_family"/>
    <property type="match status" value="1"/>
</dbReference>
<dbReference type="Gene3D" id="3.40.30.10">
    <property type="entry name" value="Glutaredoxin"/>
    <property type="match status" value="1"/>
</dbReference>
<reference evidence="5" key="1">
    <citation type="journal article" date="2019" name="Nat. Commun.">
        <title>Expansion of phycobilisome linker gene families in mesophilic red algae.</title>
        <authorList>
            <person name="Lee J."/>
            <person name="Kim D."/>
            <person name="Bhattacharya D."/>
            <person name="Yoon H.S."/>
        </authorList>
    </citation>
    <scope>NUCLEOTIDE SEQUENCE [LARGE SCALE GENOMIC DNA]</scope>
    <source>
        <strain evidence="5">CCMP 1328</strain>
    </source>
</reference>
<dbReference type="InterPro" id="IPR013766">
    <property type="entry name" value="Thioredoxin_domain"/>
</dbReference>
<name>A0A5J4YLQ2_PORPP</name>
<dbReference type="InterPro" id="IPR017937">
    <property type="entry name" value="Thioredoxin_CS"/>
</dbReference>
<evidence type="ECO:0000259" key="3">
    <source>
        <dbReference type="PROSITE" id="PS51352"/>
    </source>
</evidence>
<dbReference type="PROSITE" id="PS00194">
    <property type="entry name" value="THIOREDOXIN_1"/>
    <property type="match status" value="1"/>
</dbReference>
<organism evidence="4 5">
    <name type="scientific">Porphyridium purpureum</name>
    <name type="common">Red alga</name>
    <name type="synonym">Porphyridium cruentum</name>
    <dbReference type="NCBI Taxonomy" id="35688"/>
    <lineage>
        <taxon>Eukaryota</taxon>
        <taxon>Rhodophyta</taxon>
        <taxon>Bangiophyceae</taxon>
        <taxon>Porphyridiales</taxon>
        <taxon>Porphyridiaceae</taxon>
        <taxon>Porphyridium</taxon>
    </lineage>
</organism>
<dbReference type="OrthoDB" id="2121326at2759"/>
<feature type="domain" description="Thioredoxin" evidence="3">
    <location>
        <begin position="17"/>
        <end position="151"/>
    </location>
</feature>
<comment type="function">
    <text evidence="1">Participates in various redox reactions through the reversible oxidation of its active center dithiol to a disulfide and catalyzes dithiol-disulfide exchange reactions.</text>
</comment>
<dbReference type="SUPFAM" id="SSF52833">
    <property type="entry name" value="Thioredoxin-like"/>
    <property type="match status" value="1"/>
</dbReference>
<dbReference type="Proteomes" id="UP000324585">
    <property type="component" value="Unassembled WGS sequence"/>
</dbReference>
<dbReference type="EMBL" id="VRMN01000011">
    <property type="protein sequence ID" value="KAA8491922.1"/>
    <property type="molecule type" value="Genomic_DNA"/>
</dbReference>
<gene>
    <name evidence="4" type="ORF">FVE85_8404</name>
</gene>
<dbReference type="AlphaFoldDB" id="A0A5J4YLQ2"/>
<dbReference type="PROSITE" id="PS51352">
    <property type="entry name" value="THIOREDOXIN_2"/>
    <property type="match status" value="1"/>
</dbReference>
<keyword evidence="2" id="KW-1015">Disulfide bond</keyword>
<accession>A0A5J4YLQ2</accession>
<dbReference type="InterPro" id="IPR036249">
    <property type="entry name" value="Thioredoxin-like_sf"/>
</dbReference>
<protein>
    <submittedName>
        <fullName evidence="4">Thioredoxin</fullName>
    </submittedName>
</protein>
<evidence type="ECO:0000256" key="2">
    <source>
        <dbReference type="ARBA" id="ARBA00023157"/>
    </source>
</evidence>
<evidence type="ECO:0000256" key="1">
    <source>
        <dbReference type="ARBA" id="ARBA00003318"/>
    </source>
</evidence>
<dbReference type="Pfam" id="PF00085">
    <property type="entry name" value="Thioredoxin"/>
    <property type="match status" value="1"/>
</dbReference>
<keyword evidence="5" id="KW-1185">Reference proteome</keyword>
<sequence length="151" mass="16027">MAFVSGHAVGGRSRAVGPAVSVAPKTAIARAARSGSRRAHLNMMVTEIESKAGFDAALSSAGDALVVIDYSTTWCGPCKLVAPKFEEMSDAYKNVVFLKVTGDKNAETNQLMQSNGIRSVPTFHYYKAGEKVYEVTGAKVADIEAGIKSHM</sequence>
<proteinExistence type="predicted"/>
<dbReference type="OMA" id="CIMIAPA"/>
<evidence type="ECO:0000313" key="4">
    <source>
        <dbReference type="EMBL" id="KAA8491922.1"/>
    </source>
</evidence>
<evidence type="ECO:0000313" key="5">
    <source>
        <dbReference type="Proteomes" id="UP000324585"/>
    </source>
</evidence>
<dbReference type="PANTHER" id="PTHR46115">
    <property type="entry name" value="THIOREDOXIN-LIKE PROTEIN 1"/>
    <property type="match status" value="1"/>
</dbReference>
<comment type="caution">
    <text evidence="4">The sequence shown here is derived from an EMBL/GenBank/DDBJ whole genome shotgun (WGS) entry which is preliminary data.</text>
</comment>